<proteinExistence type="predicted"/>
<evidence type="ECO:0000256" key="2">
    <source>
        <dbReference type="SAM" id="Phobius"/>
    </source>
</evidence>
<dbReference type="AlphaFoldDB" id="A0A4Z1DZB4"/>
<keyword evidence="2" id="KW-1133">Transmembrane helix</keyword>
<organism evidence="3 4">
    <name type="scientific">Serinibacter arcticus</name>
    <dbReference type="NCBI Taxonomy" id="1655435"/>
    <lineage>
        <taxon>Bacteria</taxon>
        <taxon>Bacillati</taxon>
        <taxon>Actinomycetota</taxon>
        <taxon>Actinomycetes</taxon>
        <taxon>Micrococcales</taxon>
        <taxon>Beutenbergiaceae</taxon>
        <taxon>Serinibacter</taxon>
    </lineage>
</organism>
<keyword evidence="2" id="KW-0472">Membrane</keyword>
<evidence type="ECO:0000256" key="1">
    <source>
        <dbReference type="SAM" id="MobiDB-lite"/>
    </source>
</evidence>
<feature type="transmembrane region" description="Helical" evidence="2">
    <location>
        <begin position="119"/>
        <end position="136"/>
    </location>
</feature>
<dbReference type="EMBL" id="RHPJ01000003">
    <property type="protein sequence ID" value="TGO04340.1"/>
    <property type="molecule type" value="Genomic_DNA"/>
</dbReference>
<dbReference type="RefSeq" id="WP_135849954.1">
    <property type="nucleotide sequence ID" value="NZ_RHPJ01000003.1"/>
</dbReference>
<feature type="compositionally biased region" description="Low complexity" evidence="1">
    <location>
        <begin position="10"/>
        <end position="75"/>
    </location>
</feature>
<feature type="region of interest" description="Disordered" evidence="1">
    <location>
        <begin position="1"/>
        <end position="91"/>
    </location>
</feature>
<gene>
    <name evidence="3" type="ORF">SERN_1933</name>
</gene>
<comment type="caution">
    <text evidence="3">The sequence shown here is derived from an EMBL/GenBank/DDBJ whole genome shotgun (WGS) entry which is preliminary data.</text>
</comment>
<protein>
    <recommendedName>
        <fullName evidence="5">DUF4282 domain-containing protein</fullName>
    </recommendedName>
</protein>
<name>A0A4Z1DZB4_9MICO</name>
<keyword evidence="2" id="KW-0812">Transmembrane</keyword>
<reference evidence="3 4" key="1">
    <citation type="submission" date="2018-11" db="EMBL/GenBank/DDBJ databases">
        <title>Complete genome sequencing of the Actinobacteria Serinibacter sp. K3-2.</title>
        <authorList>
            <person name="Rakitin A.L."/>
            <person name="Beletsky A.V."/>
            <person name="Mardanov A.V."/>
            <person name="Ravin N.V."/>
            <person name="Gromova A.S."/>
            <person name="Filippova S.N."/>
            <person name="Gal'Chenko V.F."/>
        </authorList>
    </citation>
    <scope>NUCLEOTIDE SEQUENCE [LARGE SCALE GENOMIC DNA]</scope>
    <source>
        <strain evidence="3 4">K3-2</strain>
    </source>
</reference>
<dbReference type="Proteomes" id="UP000297318">
    <property type="component" value="Unassembled WGS sequence"/>
</dbReference>
<evidence type="ECO:0000313" key="4">
    <source>
        <dbReference type="Proteomes" id="UP000297318"/>
    </source>
</evidence>
<accession>A0A4Z1DZB4</accession>
<evidence type="ECO:0008006" key="5">
    <source>
        <dbReference type="Google" id="ProtNLM"/>
    </source>
</evidence>
<sequence length="196" mass="20304">MSQPYDPSGPQQSPWGASPASQQQQGAPSGYGQQPGYPQGQPQQGQPGQQGQPHPGQHGQQPPPAGYGAPGAQIPGYGGPGGPAQQQWPAPAAKEPGAFARLFDTSVTKLISPSHLKGAMVLVIIVAAGVTLRRVSESFFYFGEYAGVGEILFGVLSLVLAAVYGLAVLLVGRFAIELLAHVAAIRERGAKGEEKE</sequence>
<dbReference type="OrthoDB" id="10014878at2"/>
<evidence type="ECO:0000313" key="3">
    <source>
        <dbReference type="EMBL" id="TGO04340.1"/>
    </source>
</evidence>
<keyword evidence="4" id="KW-1185">Reference proteome</keyword>
<feature type="transmembrane region" description="Helical" evidence="2">
    <location>
        <begin position="151"/>
        <end position="176"/>
    </location>
</feature>